<dbReference type="CDD" id="cd00038">
    <property type="entry name" value="CAP_ED"/>
    <property type="match status" value="1"/>
</dbReference>
<dbReference type="OrthoDB" id="581021at2"/>
<dbReference type="InterPro" id="IPR014710">
    <property type="entry name" value="RmlC-like_jellyroll"/>
</dbReference>
<organism evidence="2 3">
    <name type="scientific">Paraclostridium sordellii</name>
    <name type="common">Clostridium sordellii</name>
    <dbReference type="NCBI Taxonomy" id="1505"/>
    <lineage>
        <taxon>Bacteria</taxon>
        <taxon>Bacillati</taxon>
        <taxon>Bacillota</taxon>
        <taxon>Clostridia</taxon>
        <taxon>Peptostreptococcales</taxon>
        <taxon>Peptostreptococcaceae</taxon>
        <taxon>Paraclostridium</taxon>
    </lineage>
</organism>
<dbReference type="EMBL" id="CEKZ01000022">
    <property type="protein sequence ID" value="CEQ05008.1"/>
    <property type="molecule type" value="Genomic_DNA"/>
</dbReference>
<sequence>MLKLEHESSLKHYIDKFNLTKIFSSKFRKNIELHCFRKNEFIIDNNIDLNYLYFLVEGSINIIDNIYDSSNFISQYENISILGALEIFLDKKLNYSIIANDDCICIAISRNDIIKFAFTDPEFLKFFCTIFTKKIYNNSFLNFFQKEKDAI</sequence>
<accession>A0A0C7R6U3</accession>
<dbReference type="InterPro" id="IPR018490">
    <property type="entry name" value="cNMP-bd_dom_sf"/>
</dbReference>
<reference evidence="2 3" key="1">
    <citation type="submission" date="2015-01" db="EMBL/GenBank/DDBJ databases">
        <authorList>
            <person name="Aslett A.Martin."/>
            <person name="De Silva Nishadi"/>
        </authorList>
    </citation>
    <scope>NUCLEOTIDE SEQUENCE [LARGE SCALE GENOMIC DNA]</scope>
    <source>
        <strain evidence="2 3">R28058</strain>
    </source>
</reference>
<dbReference type="PROSITE" id="PS50042">
    <property type="entry name" value="CNMP_BINDING_3"/>
    <property type="match status" value="1"/>
</dbReference>
<dbReference type="Pfam" id="PF00027">
    <property type="entry name" value="cNMP_binding"/>
    <property type="match status" value="1"/>
</dbReference>
<dbReference type="SUPFAM" id="SSF51206">
    <property type="entry name" value="cAMP-binding domain-like"/>
    <property type="match status" value="1"/>
</dbReference>
<evidence type="ECO:0000259" key="1">
    <source>
        <dbReference type="PROSITE" id="PS50042"/>
    </source>
</evidence>
<dbReference type="AlphaFoldDB" id="A0A0C7R6U3"/>
<dbReference type="RefSeq" id="WP_055343000.1">
    <property type="nucleotide sequence ID" value="NZ_CEKZ01000022.1"/>
</dbReference>
<dbReference type="Proteomes" id="UP000049127">
    <property type="component" value="Unassembled WGS sequence"/>
</dbReference>
<evidence type="ECO:0000313" key="2">
    <source>
        <dbReference type="EMBL" id="CEQ05008.1"/>
    </source>
</evidence>
<protein>
    <submittedName>
        <fullName evidence="2">Transcriptional regulator</fullName>
    </submittedName>
</protein>
<feature type="domain" description="Cyclic nucleotide-binding" evidence="1">
    <location>
        <begin position="10"/>
        <end position="134"/>
    </location>
</feature>
<name>A0A0C7R6U3_PARSO</name>
<gene>
    <name evidence="2" type="ORF">R28058_27251</name>
</gene>
<proteinExistence type="predicted"/>
<dbReference type="Gene3D" id="2.60.120.10">
    <property type="entry name" value="Jelly Rolls"/>
    <property type="match status" value="1"/>
</dbReference>
<evidence type="ECO:0000313" key="3">
    <source>
        <dbReference type="Proteomes" id="UP000049127"/>
    </source>
</evidence>
<dbReference type="InterPro" id="IPR000595">
    <property type="entry name" value="cNMP-bd_dom"/>
</dbReference>